<dbReference type="Proteomes" id="UP001497700">
    <property type="component" value="Unassembled WGS sequence"/>
</dbReference>
<keyword evidence="2" id="KW-1185">Reference proteome</keyword>
<name>A0ACB9ZB50_9PEZI</name>
<gene>
    <name evidence="1" type="ORF">F4820DRAFT_444845</name>
</gene>
<accession>A0ACB9ZB50</accession>
<organism evidence="1 2">
    <name type="scientific">Hypoxylon rubiginosum</name>
    <dbReference type="NCBI Taxonomy" id="110542"/>
    <lineage>
        <taxon>Eukaryota</taxon>
        <taxon>Fungi</taxon>
        <taxon>Dikarya</taxon>
        <taxon>Ascomycota</taxon>
        <taxon>Pezizomycotina</taxon>
        <taxon>Sordariomycetes</taxon>
        <taxon>Xylariomycetidae</taxon>
        <taxon>Xylariales</taxon>
        <taxon>Hypoxylaceae</taxon>
        <taxon>Hypoxylon</taxon>
    </lineage>
</organism>
<comment type="caution">
    <text evidence="1">The sequence shown here is derived from an EMBL/GenBank/DDBJ whole genome shotgun (WGS) entry which is preliminary data.</text>
</comment>
<sequence length="250" mass="28231">MTSPPYEIVYYHGVPGRGEHIRLILEEAGVPYNDLGALGWEKCGEYVNAYLKGHGGNPPYFAMPMLKHGDLIINQTPNILLYLGSRLKLCGSAPDDLYRVNALALTALDGLSNEVHDCHHPIAIALYWEDQKEESMRRSKEFVKSRLPQHLDYWERALKSASEGSHGPNPGPWLMGDTFTYADLCLDGTTFAFPKALAQAKESGKYKLLFQHYDAVKARPKIASYLASDKRQKYDWGVYRYYPDNDVVAD</sequence>
<protein>
    <submittedName>
        <fullName evidence="1">Glutathione S-transferase family protein</fullName>
    </submittedName>
</protein>
<evidence type="ECO:0000313" key="1">
    <source>
        <dbReference type="EMBL" id="KAI4868669.1"/>
    </source>
</evidence>
<reference evidence="1 2" key="1">
    <citation type="journal article" date="2022" name="New Phytol.">
        <title>Ecological generalism drives hyperdiversity of secondary metabolite gene clusters in xylarialean endophytes.</title>
        <authorList>
            <person name="Franco M.E.E."/>
            <person name="Wisecaver J.H."/>
            <person name="Arnold A.E."/>
            <person name="Ju Y.M."/>
            <person name="Slot J.C."/>
            <person name="Ahrendt S."/>
            <person name="Moore L.P."/>
            <person name="Eastman K.E."/>
            <person name="Scott K."/>
            <person name="Konkel Z."/>
            <person name="Mondo S.J."/>
            <person name="Kuo A."/>
            <person name="Hayes R.D."/>
            <person name="Haridas S."/>
            <person name="Andreopoulos B."/>
            <person name="Riley R."/>
            <person name="LaButti K."/>
            <person name="Pangilinan J."/>
            <person name="Lipzen A."/>
            <person name="Amirebrahimi M."/>
            <person name="Yan J."/>
            <person name="Adam C."/>
            <person name="Keymanesh K."/>
            <person name="Ng V."/>
            <person name="Louie K."/>
            <person name="Northen T."/>
            <person name="Drula E."/>
            <person name="Henrissat B."/>
            <person name="Hsieh H.M."/>
            <person name="Youens-Clark K."/>
            <person name="Lutzoni F."/>
            <person name="Miadlikowska J."/>
            <person name="Eastwood D.C."/>
            <person name="Hamelin R.C."/>
            <person name="Grigoriev I.V."/>
            <person name="U'Ren J.M."/>
        </authorList>
    </citation>
    <scope>NUCLEOTIDE SEQUENCE [LARGE SCALE GENOMIC DNA]</scope>
    <source>
        <strain evidence="1 2">CBS 119005</strain>
    </source>
</reference>
<evidence type="ECO:0000313" key="2">
    <source>
        <dbReference type="Proteomes" id="UP001497700"/>
    </source>
</evidence>
<dbReference type="EMBL" id="MU393436">
    <property type="protein sequence ID" value="KAI4868669.1"/>
    <property type="molecule type" value="Genomic_DNA"/>
</dbReference>
<proteinExistence type="predicted"/>